<accession>A0A6B0UUP1</accession>
<feature type="signal peptide" evidence="1">
    <location>
        <begin position="1"/>
        <end position="17"/>
    </location>
</feature>
<keyword evidence="1" id="KW-0732">Signal</keyword>
<feature type="chain" id="PRO_5025372108" evidence="1">
    <location>
        <begin position="18"/>
        <end position="143"/>
    </location>
</feature>
<sequence length="143" mass="15667">MVASSSLLAVTTSRVLLLSVSTSGGPRMSIRISCDCTLYGWFRMVLEASQRYTPWWLYDAFAMTSVAFRPRMFQMLGSRPLCCSQLIFGTGFPSATQLRAMTSPTLKVAVDGGSTRMIFGRNLTLTVTCISGLSPKSFLAEQL</sequence>
<evidence type="ECO:0000256" key="1">
    <source>
        <dbReference type="SAM" id="SignalP"/>
    </source>
</evidence>
<name>A0A6B0UUP1_IXORI</name>
<dbReference type="EMBL" id="GIFC01011151">
    <property type="protein sequence ID" value="MXU93234.1"/>
    <property type="molecule type" value="Transcribed_RNA"/>
</dbReference>
<dbReference type="AlphaFoldDB" id="A0A6B0UUP1"/>
<evidence type="ECO:0000313" key="2">
    <source>
        <dbReference type="EMBL" id="MXU93234.1"/>
    </source>
</evidence>
<proteinExistence type="predicted"/>
<protein>
    <submittedName>
        <fullName evidence="2">Putative secreted protein</fullName>
    </submittedName>
</protein>
<organism evidence="2">
    <name type="scientific">Ixodes ricinus</name>
    <name type="common">Common tick</name>
    <name type="synonym">Acarus ricinus</name>
    <dbReference type="NCBI Taxonomy" id="34613"/>
    <lineage>
        <taxon>Eukaryota</taxon>
        <taxon>Metazoa</taxon>
        <taxon>Ecdysozoa</taxon>
        <taxon>Arthropoda</taxon>
        <taxon>Chelicerata</taxon>
        <taxon>Arachnida</taxon>
        <taxon>Acari</taxon>
        <taxon>Parasitiformes</taxon>
        <taxon>Ixodida</taxon>
        <taxon>Ixodoidea</taxon>
        <taxon>Ixodidae</taxon>
        <taxon>Ixodinae</taxon>
        <taxon>Ixodes</taxon>
    </lineage>
</organism>
<reference evidence="2" key="1">
    <citation type="submission" date="2019-12" db="EMBL/GenBank/DDBJ databases">
        <title>An insight into the sialome of adult female Ixodes ricinus ticks feeding for 6 days.</title>
        <authorList>
            <person name="Perner J."/>
            <person name="Ribeiro J.M.C."/>
        </authorList>
    </citation>
    <scope>NUCLEOTIDE SEQUENCE</scope>
    <source>
        <strain evidence="2">Semi-engorged</strain>
        <tissue evidence="2">Salivary glands</tissue>
    </source>
</reference>